<dbReference type="AlphaFoldDB" id="A0A6M3KZA5"/>
<accession>A0A6M3KZA5</accession>
<dbReference type="Pfam" id="PF02732">
    <property type="entry name" value="ERCC4"/>
    <property type="match status" value="1"/>
</dbReference>
<organism evidence="2">
    <name type="scientific">viral metagenome</name>
    <dbReference type="NCBI Taxonomy" id="1070528"/>
    <lineage>
        <taxon>unclassified sequences</taxon>
        <taxon>metagenomes</taxon>
        <taxon>organismal metagenomes</taxon>
    </lineage>
</organism>
<proteinExistence type="predicted"/>
<evidence type="ECO:0000313" key="2">
    <source>
        <dbReference type="EMBL" id="QJA86515.1"/>
    </source>
</evidence>
<protein>
    <recommendedName>
        <fullName evidence="1">ERCC4 domain-containing protein</fullName>
    </recommendedName>
</protein>
<name>A0A6M3KZA5_9ZZZZ</name>
<dbReference type="InterPro" id="IPR011335">
    <property type="entry name" value="Restrct_endonuc-II-like"/>
</dbReference>
<dbReference type="Gene3D" id="3.40.50.10130">
    <property type="match status" value="1"/>
</dbReference>
<reference evidence="2" key="1">
    <citation type="submission" date="2020-03" db="EMBL/GenBank/DDBJ databases">
        <title>The deep terrestrial virosphere.</title>
        <authorList>
            <person name="Holmfeldt K."/>
            <person name="Nilsson E."/>
            <person name="Simone D."/>
            <person name="Lopez-Fernandez M."/>
            <person name="Wu X."/>
            <person name="de Brujin I."/>
            <person name="Lundin D."/>
            <person name="Andersson A."/>
            <person name="Bertilsson S."/>
            <person name="Dopson M."/>
        </authorList>
    </citation>
    <scope>NUCLEOTIDE SEQUENCE</scope>
    <source>
        <strain evidence="2">MM415B02063</strain>
    </source>
</reference>
<evidence type="ECO:0000259" key="1">
    <source>
        <dbReference type="Pfam" id="PF02732"/>
    </source>
</evidence>
<dbReference type="InterPro" id="IPR006166">
    <property type="entry name" value="ERCC4_domain"/>
</dbReference>
<sequence length="141" mass="16538">MDTREQKPLFSPPVIPWTGGLSIGHRALKHGDYSVHGFMDQIVAERKQMSDLLAYIGKDRDRTIKKLDAMQRFFFKAFLIEADDALDLPDYTQLQESHVLGFLKCLRVKYGFHILISRDRQELERFVLEHFIYAVKLLRQV</sequence>
<feature type="domain" description="ERCC4" evidence="1">
    <location>
        <begin position="25"/>
        <end position="127"/>
    </location>
</feature>
<dbReference type="SUPFAM" id="SSF52980">
    <property type="entry name" value="Restriction endonuclease-like"/>
    <property type="match status" value="1"/>
</dbReference>
<dbReference type="GO" id="GO:0003677">
    <property type="term" value="F:DNA binding"/>
    <property type="evidence" value="ECO:0007669"/>
    <property type="project" value="InterPro"/>
</dbReference>
<dbReference type="GO" id="GO:0004518">
    <property type="term" value="F:nuclease activity"/>
    <property type="evidence" value="ECO:0007669"/>
    <property type="project" value="InterPro"/>
</dbReference>
<dbReference type="GO" id="GO:0006259">
    <property type="term" value="P:DNA metabolic process"/>
    <property type="evidence" value="ECO:0007669"/>
    <property type="project" value="UniProtKB-ARBA"/>
</dbReference>
<dbReference type="EMBL" id="MT142639">
    <property type="protein sequence ID" value="QJA86515.1"/>
    <property type="molecule type" value="Genomic_DNA"/>
</dbReference>
<gene>
    <name evidence="2" type="ORF">MM415B02063_0017</name>
</gene>